<reference evidence="2 3" key="1">
    <citation type="journal article" date="2015" name="Genome Announc.">
        <title>Expanding the biotechnology potential of lactobacilli through comparative genomics of 213 strains and associated genera.</title>
        <authorList>
            <person name="Sun Z."/>
            <person name="Harris H.M."/>
            <person name="McCann A."/>
            <person name="Guo C."/>
            <person name="Argimon S."/>
            <person name="Zhang W."/>
            <person name="Yang X."/>
            <person name="Jeffery I.B."/>
            <person name="Cooney J.C."/>
            <person name="Kagawa T.F."/>
            <person name="Liu W."/>
            <person name="Song Y."/>
            <person name="Salvetti E."/>
            <person name="Wrobel A."/>
            <person name="Rasinkangas P."/>
            <person name="Parkhill J."/>
            <person name="Rea M.C."/>
            <person name="O'Sullivan O."/>
            <person name="Ritari J."/>
            <person name="Douillard F.P."/>
            <person name="Paul Ross R."/>
            <person name="Yang R."/>
            <person name="Briner A.E."/>
            <person name="Felis G.E."/>
            <person name="de Vos W.M."/>
            <person name="Barrangou R."/>
            <person name="Klaenhammer T.R."/>
            <person name="Caufield P.W."/>
            <person name="Cui Y."/>
            <person name="Zhang H."/>
            <person name="O'Toole P.W."/>
        </authorList>
    </citation>
    <scope>NUCLEOTIDE SEQUENCE [LARGE SCALE GENOMIC DNA]</scope>
    <source>
        <strain evidence="2 3">DSM 19904</strain>
    </source>
</reference>
<dbReference type="EMBL" id="AZEA01000002">
    <property type="protein sequence ID" value="KRK89551.1"/>
    <property type="molecule type" value="Genomic_DNA"/>
</dbReference>
<gene>
    <name evidence="2" type="ORF">FD17_GL001140</name>
</gene>
<organism evidence="2 3">
    <name type="scientific">Lentilactobacillus sunkii DSM 19904</name>
    <dbReference type="NCBI Taxonomy" id="1423808"/>
    <lineage>
        <taxon>Bacteria</taxon>
        <taxon>Bacillati</taxon>
        <taxon>Bacillota</taxon>
        <taxon>Bacilli</taxon>
        <taxon>Lactobacillales</taxon>
        <taxon>Lactobacillaceae</taxon>
        <taxon>Lentilactobacillus</taxon>
    </lineage>
</organism>
<proteinExistence type="predicted"/>
<protein>
    <submittedName>
        <fullName evidence="2">Uncharacterized protein</fullName>
    </submittedName>
</protein>
<keyword evidence="1" id="KW-0732">Signal</keyword>
<keyword evidence="3" id="KW-1185">Reference proteome</keyword>
<name>A0A0R1L109_9LACO</name>
<feature type="chain" id="PRO_5038403545" evidence="1">
    <location>
        <begin position="20"/>
        <end position="164"/>
    </location>
</feature>
<feature type="signal peptide" evidence="1">
    <location>
        <begin position="1"/>
        <end position="19"/>
    </location>
</feature>
<evidence type="ECO:0000256" key="1">
    <source>
        <dbReference type="SAM" id="SignalP"/>
    </source>
</evidence>
<dbReference type="AlphaFoldDB" id="A0A0R1L109"/>
<comment type="caution">
    <text evidence="2">The sequence shown here is derived from an EMBL/GenBank/DDBJ whole genome shotgun (WGS) entry which is preliminary data.</text>
</comment>
<accession>A0A0R1L109</accession>
<sequence>MNLKRIILGILATSGMALGLVGNNQASANKQLKSAPVSIRGTWYHFYGKYYGTRAHMNKMVIGKHSLTEYSNGHTYYYKGSKFGVDQYRETIRYNGYKKHYYYFHHLVTFGDTPAYAPAHMKVAGKYRHVLLESPQQGPTPIYTRFKPSKVYQISGHYLGSYFY</sequence>
<evidence type="ECO:0000313" key="2">
    <source>
        <dbReference type="EMBL" id="KRK89551.1"/>
    </source>
</evidence>
<dbReference type="PATRIC" id="fig|1423808.3.peg.1151"/>
<evidence type="ECO:0000313" key="3">
    <source>
        <dbReference type="Proteomes" id="UP000051581"/>
    </source>
</evidence>
<dbReference type="Proteomes" id="UP000051581">
    <property type="component" value="Unassembled WGS sequence"/>
</dbReference>